<dbReference type="EMBL" id="QWIV01000006">
    <property type="protein sequence ID" value="RMZ60476.1"/>
    <property type="molecule type" value="Genomic_DNA"/>
</dbReference>
<gene>
    <name evidence="2" type="ORF">D1632_04610</name>
</gene>
<keyword evidence="1" id="KW-1133">Transmembrane helix</keyword>
<accession>A0A3M7LFY1</accession>
<dbReference type="Proteomes" id="UP000267524">
    <property type="component" value="Unassembled WGS sequence"/>
</dbReference>
<keyword evidence="1" id="KW-0812">Transmembrane</keyword>
<organism evidence="2 3">
    <name type="scientific">Chryseobacterium nematophagum</name>
    <dbReference type="NCBI Taxonomy" id="2305228"/>
    <lineage>
        <taxon>Bacteria</taxon>
        <taxon>Pseudomonadati</taxon>
        <taxon>Bacteroidota</taxon>
        <taxon>Flavobacteriia</taxon>
        <taxon>Flavobacteriales</taxon>
        <taxon>Weeksellaceae</taxon>
        <taxon>Chryseobacterium group</taxon>
        <taxon>Chryseobacterium</taxon>
    </lineage>
</organism>
<comment type="caution">
    <text evidence="2">The sequence shown here is derived from an EMBL/GenBank/DDBJ whole genome shotgun (WGS) entry which is preliminary data.</text>
</comment>
<keyword evidence="3" id="KW-1185">Reference proteome</keyword>
<proteinExistence type="predicted"/>
<feature type="transmembrane region" description="Helical" evidence="1">
    <location>
        <begin position="58"/>
        <end position="83"/>
    </location>
</feature>
<reference evidence="2 3" key="1">
    <citation type="submission" date="2018-08" db="EMBL/GenBank/DDBJ databases">
        <title>Chryseobacterium nematophagum: a novel matrix digesting pathogen of nematodes.</title>
        <authorList>
            <person name="Page A."/>
            <person name="Roberts M."/>
            <person name="Felix M.-A."/>
            <person name="Weir W."/>
        </authorList>
    </citation>
    <scope>NUCLEOTIDE SEQUENCE [LARGE SCALE GENOMIC DNA]</scope>
    <source>
        <strain evidence="2 3">JUb275</strain>
    </source>
</reference>
<evidence type="ECO:0000313" key="3">
    <source>
        <dbReference type="Proteomes" id="UP000267524"/>
    </source>
</evidence>
<dbReference type="AlphaFoldDB" id="A0A3M7LFY1"/>
<name>A0A3M7LFY1_9FLAO</name>
<evidence type="ECO:0000313" key="2">
    <source>
        <dbReference type="EMBL" id="RMZ60476.1"/>
    </source>
</evidence>
<keyword evidence="1" id="KW-0472">Membrane</keyword>
<protein>
    <submittedName>
        <fullName evidence="2">Uncharacterized protein</fullName>
    </submittedName>
</protein>
<feature type="transmembrane region" description="Helical" evidence="1">
    <location>
        <begin position="7"/>
        <end position="27"/>
    </location>
</feature>
<evidence type="ECO:0000256" key="1">
    <source>
        <dbReference type="SAM" id="Phobius"/>
    </source>
</evidence>
<sequence length="91" mass="10913">MLDILKRYWYFILILMILIHFLEFYLIKSSIRISDALEHAESEGMIRNLKEKEYVFEAILGCIITLEVLFLLFVSILFIPSIFQKLRLNKK</sequence>